<evidence type="ECO:0000313" key="1">
    <source>
        <dbReference type="EMBL" id="OWF42306.1"/>
    </source>
</evidence>
<sequence>MRSGSSFLGNVLQANPDVYYLFEPLHAIQFAVRSQETFYFLNGTSRKYDNFLDIAKLTIEGLTTCNMDIIPIKMWLNGFLTFSKKAKGMRFCVSKARTLAERHACVNETKMACLNSSHSALKIIRIPMDLLEPLMTSIPKLRILHLIRDPRATIMSQRALGVIPAAHFRQYVTRFCNRVYQDVVTAERFQTSFPGRTLRIFYEEIAKDPKSYTNIVYNFTDMAYTTKIESEIHSMTSEDVPKNCGQLCARKSNSTAQAEAWRKDVPMDLVATVDEVCQPLYSKLGYINVDSERMLRDITVPLRSTVTTFDDFRYA</sequence>
<dbReference type="InterPro" id="IPR027417">
    <property type="entry name" value="P-loop_NTPase"/>
</dbReference>
<dbReference type="Pfam" id="PF13469">
    <property type="entry name" value="Sulfotransfer_3"/>
    <property type="match status" value="1"/>
</dbReference>
<keyword evidence="2" id="KW-1185">Reference proteome</keyword>
<dbReference type="GO" id="GO:0001517">
    <property type="term" value="F:N-acetylglucosamine 6-O-sulfotransferase activity"/>
    <property type="evidence" value="ECO:0007669"/>
    <property type="project" value="TreeGrafter"/>
</dbReference>
<comment type="caution">
    <text evidence="1">The sequence shown here is derived from an EMBL/GenBank/DDBJ whole genome shotgun (WGS) entry which is preliminary data.</text>
</comment>
<reference evidence="1 2" key="1">
    <citation type="journal article" date="2017" name="Nat. Ecol. Evol.">
        <title>Scallop genome provides insights into evolution of bilaterian karyotype and development.</title>
        <authorList>
            <person name="Wang S."/>
            <person name="Zhang J."/>
            <person name="Jiao W."/>
            <person name="Li J."/>
            <person name="Xun X."/>
            <person name="Sun Y."/>
            <person name="Guo X."/>
            <person name="Huan P."/>
            <person name="Dong B."/>
            <person name="Zhang L."/>
            <person name="Hu X."/>
            <person name="Sun X."/>
            <person name="Wang J."/>
            <person name="Zhao C."/>
            <person name="Wang Y."/>
            <person name="Wang D."/>
            <person name="Huang X."/>
            <person name="Wang R."/>
            <person name="Lv J."/>
            <person name="Li Y."/>
            <person name="Zhang Z."/>
            <person name="Liu B."/>
            <person name="Lu W."/>
            <person name="Hui Y."/>
            <person name="Liang J."/>
            <person name="Zhou Z."/>
            <person name="Hou R."/>
            <person name="Li X."/>
            <person name="Liu Y."/>
            <person name="Li H."/>
            <person name="Ning X."/>
            <person name="Lin Y."/>
            <person name="Zhao L."/>
            <person name="Xing Q."/>
            <person name="Dou J."/>
            <person name="Li Y."/>
            <person name="Mao J."/>
            <person name="Guo H."/>
            <person name="Dou H."/>
            <person name="Li T."/>
            <person name="Mu C."/>
            <person name="Jiang W."/>
            <person name="Fu Q."/>
            <person name="Fu X."/>
            <person name="Miao Y."/>
            <person name="Liu J."/>
            <person name="Yu Q."/>
            <person name="Li R."/>
            <person name="Liao H."/>
            <person name="Li X."/>
            <person name="Kong Y."/>
            <person name="Jiang Z."/>
            <person name="Chourrout D."/>
            <person name="Li R."/>
            <person name="Bao Z."/>
        </authorList>
    </citation>
    <scope>NUCLEOTIDE SEQUENCE [LARGE SCALE GENOMIC DNA]</scope>
    <source>
        <strain evidence="1 2">PY_sf001</strain>
    </source>
</reference>
<organism evidence="1 2">
    <name type="scientific">Mizuhopecten yessoensis</name>
    <name type="common">Japanese scallop</name>
    <name type="synonym">Patinopecten yessoensis</name>
    <dbReference type="NCBI Taxonomy" id="6573"/>
    <lineage>
        <taxon>Eukaryota</taxon>
        <taxon>Metazoa</taxon>
        <taxon>Spiralia</taxon>
        <taxon>Lophotrochozoa</taxon>
        <taxon>Mollusca</taxon>
        <taxon>Bivalvia</taxon>
        <taxon>Autobranchia</taxon>
        <taxon>Pteriomorphia</taxon>
        <taxon>Pectinida</taxon>
        <taxon>Pectinoidea</taxon>
        <taxon>Pectinidae</taxon>
        <taxon>Mizuhopecten</taxon>
    </lineage>
</organism>
<dbReference type="OrthoDB" id="6410525at2759"/>
<dbReference type="PANTHER" id="PTHR10704">
    <property type="entry name" value="CARBOHYDRATE SULFOTRANSFERASE"/>
    <property type="match status" value="1"/>
</dbReference>
<keyword evidence="1" id="KW-0808">Transferase</keyword>
<protein>
    <submittedName>
        <fullName evidence="1">Carbohydrate sulfotransferase 5</fullName>
    </submittedName>
</protein>
<evidence type="ECO:0000313" key="2">
    <source>
        <dbReference type="Proteomes" id="UP000242188"/>
    </source>
</evidence>
<dbReference type="InterPro" id="IPR051135">
    <property type="entry name" value="Gal/GlcNAc/GalNAc_ST"/>
</dbReference>
<dbReference type="PANTHER" id="PTHR10704:SF44">
    <property type="entry name" value="LD35051P-RELATED"/>
    <property type="match status" value="1"/>
</dbReference>
<proteinExistence type="predicted"/>
<gene>
    <name evidence="1" type="ORF">KP79_PYT22017</name>
</gene>
<dbReference type="Gene3D" id="3.40.50.300">
    <property type="entry name" value="P-loop containing nucleotide triphosphate hydrolases"/>
    <property type="match status" value="1"/>
</dbReference>
<dbReference type="GO" id="GO:0006044">
    <property type="term" value="P:N-acetylglucosamine metabolic process"/>
    <property type="evidence" value="ECO:0007669"/>
    <property type="project" value="TreeGrafter"/>
</dbReference>
<accession>A0A210Q0P4</accession>
<dbReference type="Proteomes" id="UP000242188">
    <property type="component" value="Unassembled WGS sequence"/>
</dbReference>
<dbReference type="GO" id="GO:0006790">
    <property type="term" value="P:sulfur compound metabolic process"/>
    <property type="evidence" value="ECO:0007669"/>
    <property type="project" value="TreeGrafter"/>
</dbReference>
<dbReference type="AlphaFoldDB" id="A0A210Q0P4"/>
<dbReference type="SUPFAM" id="SSF52540">
    <property type="entry name" value="P-loop containing nucleoside triphosphate hydrolases"/>
    <property type="match status" value="1"/>
</dbReference>
<dbReference type="EMBL" id="NEDP02005298">
    <property type="protein sequence ID" value="OWF42306.1"/>
    <property type="molecule type" value="Genomic_DNA"/>
</dbReference>
<name>A0A210Q0P4_MIZYE</name>